<dbReference type="GO" id="GO:0015159">
    <property type="term" value="F:polysaccharide transmembrane transporter activity"/>
    <property type="evidence" value="ECO:0007669"/>
    <property type="project" value="InterPro"/>
</dbReference>
<feature type="domain" description="Soluble ligand binding" evidence="4">
    <location>
        <begin position="282"/>
        <end position="327"/>
    </location>
</feature>
<sequence length="895" mass="98277">MLAASILLSASVYAATPTQDQINQFQSLPKAQQEQLARQMGVDLSVINSLGTAASSADTEIPEMKKPERATEASGKDTEAVNEQKNQLVTSELPYFGYEVFSGASLDFTPVDNLPVPHDYIIAPGDEVRVQLYGKSYSDLKLKIDREGKLNIPEYGPEYVAGQTFSELKNYVASLIQRKSIGVEAVISLSAMRTMQVFITGDVKQPGAYNVNGLTTLSQALIAAGGIKLTGSLRNIKVKRLGKTVVTFDAYDLIVNGNSSQDVRLQAGDTILIPAKQADIVVKGEVLRPAHYELNSDSRLNSLINIAGGALPNAYLSKVSVKRRSAKGIEQLTLDMSSPHGKNFKLQAGDEVSLLPVGDKLENAIALRGELFRQGAYQFIEGLKVSDVISRVDLKENADLSYALLVREKPDSRDISVWQFNLGEVLKSPSSIDNFSLQKGDQLFVFDNGLNVDYWYREQKSTNLKRMNKLSEGLDNNADEQSQYIDQKTPNEALPSFNSKSVVVLDSATGALVEKEQQKKLDIADDNKFAVADDFRLSSRESLLKPIIERLKAQASLDEQAKIIEITGAVKYPGVYPLSENSSFEKLIAAAGGFAEQAFLYSAELSRSEKIKQDFVVQHYAFSPSEILSGQDKLDIQAQDHIVIKTQPNWQRGNSIELQGEVVFPGTYTFQRGETIQDLIERAGGLTQFAYAQGAVFSRESLRRQEEERLKLLNLQLKQEIGNLALRRQNSSATYTTSPTEAMTIADELASTEAIGRLVINLPEALAGNSDADIMVEKGDKLYVPARQPIVSVMGEVQFSSNHTYTPGMTIEDYISSAGGTKKQADTDRIYVVRADGSVMLPNSSFWFSRKSNPLEPGDTIIVPLDTDYLDGLSTLTSATQILYQIGVAWSAVKD</sequence>
<feature type="domain" description="Soluble ligand binding" evidence="4">
    <location>
        <begin position="197"/>
        <end position="248"/>
    </location>
</feature>
<feature type="compositionally biased region" description="Basic and acidic residues" evidence="2">
    <location>
        <begin position="62"/>
        <end position="79"/>
    </location>
</feature>
<evidence type="ECO:0000259" key="3">
    <source>
        <dbReference type="Pfam" id="PF02563"/>
    </source>
</evidence>
<evidence type="ECO:0000256" key="2">
    <source>
        <dbReference type="SAM" id="MobiDB-lite"/>
    </source>
</evidence>
<feature type="domain" description="Soluble ligand binding" evidence="4">
    <location>
        <begin position="790"/>
        <end position="840"/>
    </location>
</feature>
<feature type="domain" description="Soluble ligand binding" evidence="4">
    <location>
        <begin position="660"/>
        <end position="694"/>
    </location>
</feature>
<name>A0AAP6ZS81_9VIBR</name>
<gene>
    <name evidence="5" type="ORF">F0238_14945</name>
</gene>
<feature type="domain" description="Polysaccharide export protein N-terminal" evidence="3">
    <location>
        <begin position="115"/>
        <end position="178"/>
    </location>
</feature>
<keyword evidence="1" id="KW-0732">Signal</keyword>
<dbReference type="Proteomes" id="UP000576645">
    <property type="component" value="Unassembled WGS sequence"/>
</dbReference>
<dbReference type="AlphaFoldDB" id="A0AAP6ZS81"/>
<dbReference type="EMBL" id="VTXP01000007">
    <property type="protein sequence ID" value="NOJ24032.1"/>
    <property type="molecule type" value="Genomic_DNA"/>
</dbReference>
<feature type="region of interest" description="Disordered" evidence="2">
    <location>
        <begin position="55"/>
        <end position="83"/>
    </location>
</feature>
<proteinExistence type="predicted"/>
<dbReference type="InterPro" id="IPR049712">
    <property type="entry name" value="Poly_export"/>
</dbReference>
<dbReference type="InterPro" id="IPR019554">
    <property type="entry name" value="Soluble_ligand-bd"/>
</dbReference>
<evidence type="ECO:0000313" key="5">
    <source>
        <dbReference type="EMBL" id="NOJ24032.1"/>
    </source>
</evidence>
<feature type="domain" description="Soluble ligand binding" evidence="4">
    <location>
        <begin position="564"/>
        <end position="607"/>
    </location>
</feature>
<keyword evidence="5" id="KW-0762">Sugar transport</keyword>
<dbReference type="PANTHER" id="PTHR33619:SF3">
    <property type="entry name" value="POLYSACCHARIDE EXPORT PROTEIN GFCE-RELATED"/>
    <property type="match status" value="1"/>
</dbReference>
<dbReference type="InterPro" id="IPR003715">
    <property type="entry name" value="Poly_export_N"/>
</dbReference>
<keyword evidence="5" id="KW-0813">Transport</keyword>
<evidence type="ECO:0000259" key="4">
    <source>
        <dbReference type="Pfam" id="PF10531"/>
    </source>
</evidence>
<dbReference type="Pfam" id="PF02563">
    <property type="entry name" value="Poly_export"/>
    <property type="match status" value="1"/>
</dbReference>
<dbReference type="Gene3D" id="3.10.560.10">
    <property type="entry name" value="Outer membrane lipoprotein wza domain like"/>
    <property type="match status" value="6"/>
</dbReference>
<dbReference type="Pfam" id="PF10531">
    <property type="entry name" value="SLBB"/>
    <property type="match status" value="5"/>
</dbReference>
<reference evidence="5 6" key="1">
    <citation type="submission" date="2019-09" db="EMBL/GenBank/DDBJ databases">
        <title>Draft genome sequencing and comparative genomics of hatchery-associated Vibrios.</title>
        <authorList>
            <person name="Kehlet-Delgado H."/>
            <person name="Mueller R.S."/>
        </authorList>
    </citation>
    <scope>NUCLEOTIDE SEQUENCE [LARGE SCALE GENOMIC DNA]</scope>
    <source>
        <strain evidence="5 6">09-121-3</strain>
    </source>
</reference>
<protein>
    <submittedName>
        <fullName evidence="5">Sugar transporter</fullName>
    </submittedName>
</protein>
<dbReference type="PANTHER" id="PTHR33619">
    <property type="entry name" value="POLYSACCHARIDE EXPORT PROTEIN GFCE-RELATED"/>
    <property type="match status" value="1"/>
</dbReference>
<accession>A0AAP6ZS81</accession>
<evidence type="ECO:0000313" key="6">
    <source>
        <dbReference type="Proteomes" id="UP000576645"/>
    </source>
</evidence>
<evidence type="ECO:0000256" key="1">
    <source>
        <dbReference type="ARBA" id="ARBA00022729"/>
    </source>
</evidence>
<comment type="caution">
    <text evidence="5">The sequence shown here is derived from an EMBL/GenBank/DDBJ whole genome shotgun (WGS) entry which is preliminary data.</text>
</comment>
<organism evidence="5 6">
    <name type="scientific">Vibrio coralliilyticus</name>
    <dbReference type="NCBI Taxonomy" id="190893"/>
    <lineage>
        <taxon>Bacteria</taxon>
        <taxon>Pseudomonadati</taxon>
        <taxon>Pseudomonadota</taxon>
        <taxon>Gammaproteobacteria</taxon>
        <taxon>Vibrionales</taxon>
        <taxon>Vibrionaceae</taxon>
        <taxon>Vibrio</taxon>
    </lineage>
</organism>